<dbReference type="AlphaFoldDB" id="A0A432Y114"/>
<evidence type="ECO:0000313" key="8">
    <source>
        <dbReference type="Proteomes" id="UP000287198"/>
    </source>
</evidence>
<comment type="subunit">
    <text evidence="6">Forms a complex with DabB.</text>
</comment>
<comment type="similarity">
    <text evidence="6">Belongs to the inorganic carbon transporter (TC 9.A.2) DabA family.</text>
</comment>
<dbReference type="RefSeq" id="WP_126762215.1">
    <property type="nucleotide sequence ID" value="NZ_JBHLTZ010000004.1"/>
</dbReference>
<evidence type="ECO:0000256" key="4">
    <source>
        <dbReference type="ARBA" id="ARBA00022833"/>
    </source>
</evidence>
<dbReference type="PANTHER" id="PTHR38344">
    <property type="entry name" value="UPF0753 PROTEIN AQ_863"/>
    <property type="match status" value="1"/>
</dbReference>
<sequence length="781" mass="88403">MTGMTAARLQQPDLVALVAAATAEVAPTWPLDRSIAVNPWWQQRDRSVEDVAAEQQAWFGISMLMPATPAREDYPDWAGSVAAVQDVNLRQNGARALPWLTEIKQQMSQFCALWVSYPEQVGQDQNISERMYKQWLSITRQDRGIQLLLNNSNVKRQLHALSTDYQELYQQALELPLNEAQWSVYLQVLLHDIYGWASVFAQRRWQRELQQQPHFNDELSQLLTIRLAWDLVCWHSVSAETRQQFERQWASYEQVKAEVKQLQAPMWQRQQQSELRYQQQLAAQLQRAPATGSAQPELQAVLCIDVRSEPMRRALEAQADSIQTLGFAGFFGLPVEYQISPGYSKPQLPGLLAPQWQVCQAEDADSQRKQIETWRSASWHRAHESPAGAYGWVEMSGLTKAWKLLKRSLTYKPQRRVANSAMNQQRWQITRDGQPAQASELAQLAANALNGMGLTEQFAARILLVGHSASTRNNPHAASLECGACGGQSGSANAQVLAQILNQHEVRAVLKEQHGIAIPEATEFLPALHDTTQQRLNLLTASDDEQLRDWLENANTQAQQEQVQRLPARQKKGKQESCAVQLQKRAGSWAEVRPEWGLARNAAIIFAPRTATRNCHFDARAFLHDYHADRDPEQKILTQLMTAPMVVAHWINMQYYASTVAPQQFGSGNKLLHNVVADGLGVFEGNGGDIRIGLSKQSLHDGRNWYHEPLRLTVVIAASQAAIDRVIAEQPVVRQLIENEWLYLWQWQPGQQLQPQQRSADGWQAVANTQHEMNSKEEARA</sequence>
<proteinExistence type="inferred from homology"/>
<evidence type="ECO:0000256" key="1">
    <source>
        <dbReference type="ARBA" id="ARBA00022448"/>
    </source>
</evidence>
<keyword evidence="5 6" id="KW-0472">Membrane</keyword>
<name>A0A432Y114_9GAMM</name>
<evidence type="ECO:0000256" key="6">
    <source>
        <dbReference type="HAMAP-Rule" id="MF_01871"/>
    </source>
</evidence>
<keyword evidence="1 6" id="KW-0813">Transport</keyword>
<evidence type="ECO:0000313" key="7">
    <source>
        <dbReference type="EMBL" id="RUO54649.1"/>
    </source>
</evidence>
<keyword evidence="4 6" id="KW-0862">Zinc</keyword>
<protein>
    <recommendedName>
        <fullName evidence="6">Probable inorganic carbon transporter subunit DabA</fullName>
    </recommendedName>
</protein>
<comment type="cofactor">
    <cofactor evidence="6">
        <name>Zn(2+)</name>
        <dbReference type="ChEBI" id="CHEBI:29105"/>
    </cofactor>
</comment>
<comment type="function">
    <text evidence="6">Part of an energy-coupled inorganic carbon pump.</text>
</comment>
<dbReference type="OrthoDB" id="9805101at2"/>
<organism evidence="7 8">
    <name type="scientific">Pseudidiomarina halophila</name>
    <dbReference type="NCBI Taxonomy" id="1449799"/>
    <lineage>
        <taxon>Bacteria</taxon>
        <taxon>Pseudomonadati</taxon>
        <taxon>Pseudomonadota</taxon>
        <taxon>Gammaproteobacteria</taxon>
        <taxon>Alteromonadales</taxon>
        <taxon>Idiomarinaceae</taxon>
        <taxon>Pseudidiomarina</taxon>
    </lineage>
</organism>
<comment type="subcellular location">
    <subcellularLocation>
        <location evidence="6">Cell membrane</location>
        <topology evidence="6">Peripheral membrane protein</topology>
    </subcellularLocation>
</comment>
<feature type="binding site" evidence="6">
    <location>
        <position position="467"/>
    </location>
    <ligand>
        <name>Zn(2+)</name>
        <dbReference type="ChEBI" id="CHEBI:29105"/>
    </ligand>
</feature>
<feature type="binding site" evidence="6">
    <location>
        <position position="305"/>
    </location>
    <ligand>
        <name>Zn(2+)</name>
        <dbReference type="ChEBI" id="CHEBI:29105"/>
    </ligand>
</feature>
<evidence type="ECO:0000256" key="2">
    <source>
        <dbReference type="ARBA" id="ARBA00022475"/>
    </source>
</evidence>
<keyword evidence="3 6" id="KW-0479">Metal-binding</keyword>
<dbReference type="EMBL" id="PIPW01000001">
    <property type="protein sequence ID" value="RUO54649.1"/>
    <property type="molecule type" value="Genomic_DNA"/>
</dbReference>
<feature type="binding site" evidence="6">
    <location>
        <position position="303"/>
    </location>
    <ligand>
        <name>Zn(2+)</name>
        <dbReference type="ChEBI" id="CHEBI:29105"/>
    </ligand>
</feature>
<keyword evidence="2 6" id="KW-1003">Cell membrane</keyword>
<evidence type="ECO:0000256" key="3">
    <source>
        <dbReference type="ARBA" id="ARBA00022723"/>
    </source>
</evidence>
<gene>
    <name evidence="6" type="primary">dabA</name>
    <name evidence="7" type="ORF">CWI69_04355</name>
</gene>
<dbReference type="Pfam" id="PF10070">
    <property type="entry name" value="DabA"/>
    <property type="match status" value="1"/>
</dbReference>
<accession>A0A432Y114</accession>
<evidence type="ECO:0000256" key="5">
    <source>
        <dbReference type="ARBA" id="ARBA00023136"/>
    </source>
</evidence>
<dbReference type="GO" id="GO:0005886">
    <property type="term" value="C:plasma membrane"/>
    <property type="evidence" value="ECO:0007669"/>
    <property type="project" value="UniProtKB-SubCell"/>
</dbReference>
<reference evidence="8" key="1">
    <citation type="journal article" date="2018" name="Front. Microbiol.">
        <title>Genome-Based Analysis Reveals the Taxonomy and Diversity of the Family Idiomarinaceae.</title>
        <authorList>
            <person name="Liu Y."/>
            <person name="Lai Q."/>
            <person name="Shao Z."/>
        </authorList>
    </citation>
    <scope>NUCLEOTIDE SEQUENCE [LARGE SCALE GENOMIC DNA]</scope>
    <source>
        <strain evidence="8">BH195</strain>
    </source>
</reference>
<comment type="caution">
    <text evidence="7">The sequence shown here is derived from an EMBL/GenBank/DDBJ whole genome shotgun (WGS) entry which is preliminary data.</text>
</comment>
<keyword evidence="8" id="KW-1185">Reference proteome</keyword>
<dbReference type="PANTHER" id="PTHR38344:SF1">
    <property type="entry name" value="INORGANIC CARBON TRANSPORTER SUBUNIT DABA-RELATED"/>
    <property type="match status" value="1"/>
</dbReference>
<dbReference type="Proteomes" id="UP000287198">
    <property type="component" value="Unassembled WGS sequence"/>
</dbReference>
<dbReference type="InterPro" id="IPR018752">
    <property type="entry name" value="DabA"/>
</dbReference>
<dbReference type="GO" id="GO:0008270">
    <property type="term" value="F:zinc ion binding"/>
    <property type="evidence" value="ECO:0007669"/>
    <property type="project" value="UniProtKB-UniRule"/>
</dbReference>
<feature type="binding site" evidence="6">
    <location>
        <position position="482"/>
    </location>
    <ligand>
        <name>Zn(2+)</name>
        <dbReference type="ChEBI" id="CHEBI:29105"/>
    </ligand>
</feature>
<dbReference type="HAMAP" id="MF_01871">
    <property type="entry name" value="DabA"/>
    <property type="match status" value="1"/>
</dbReference>